<dbReference type="EMBL" id="CP009922">
    <property type="protein sequence ID" value="AKG44533.1"/>
    <property type="molecule type" value="Genomic_DNA"/>
</dbReference>
<evidence type="ECO:0000313" key="2">
    <source>
        <dbReference type="EMBL" id="AKG44533.1"/>
    </source>
</evidence>
<dbReference type="STRING" id="408015.SXIM_31490"/>
<dbReference type="HOGENOM" id="CLU_2482109_0_0_11"/>
<evidence type="ECO:0000313" key="3">
    <source>
        <dbReference type="Proteomes" id="UP000034034"/>
    </source>
</evidence>
<sequence>MTTPYASESRTNPERCNWCEGEGVRPYTWAYVPGNDPFRFRDAVTHTRMGNCRNCRGTGIYHARRDPTIPAEDGAGPGPGSGSGDDD</sequence>
<gene>
    <name evidence="2" type="ORF">SXIM_31490</name>
</gene>
<dbReference type="InterPro" id="IPR036410">
    <property type="entry name" value="HSP_DnaJ_Cys-rich_dom_sf"/>
</dbReference>
<name>A0A0F7FVG2_9ACTN</name>
<protein>
    <submittedName>
        <fullName evidence="2">Flavin reductase domain protein FMN-binding</fullName>
    </submittedName>
</protein>
<dbReference type="RefSeq" id="WP_046724426.1">
    <property type="nucleotide sequence ID" value="NZ_CP009922.3"/>
</dbReference>
<accession>A0A0F7FVG2</accession>
<keyword evidence="3" id="KW-1185">Reference proteome</keyword>
<dbReference type="SUPFAM" id="SSF57938">
    <property type="entry name" value="DnaJ/Hsp40 cysteine-rich domain"/>
    <property type="match status" value="1"/>
</dbReference>
<dbReference type="PATRIC" id="fig|408015.6.peg.3189"/>
<proteinExistence type="predicted"/>
<dbReference type="KEGG" id="sxi:SXIM_31490"/>
<feature type="region of interest" description="Disordered" evidence="1">
    <location>
        <begin position="64"/>
        <end position="87"/>
    </location>
</feature>
<organism evidence="2 3">
    <name type="scientific">Streptomyces xiamenensis</name>
    <dbReference type="NCBI Taxonomy" id="408015"/>
    <lineage>
        <taxon>Bacteria</taxon>
        <taxon>Bacillati</taxon>
        <taxon>Actinomycetota</taxon>
        <taxon>Actinomycetes</taxon>
        <taxon>Kitasatosporales</taxon>
        <taxon>Streptomycetaceae</taxon>
        <taxon>Streptomyces</taxon>
    </lineage>
</organism>
<dbReference type="Proteomes" id="UP000034034">
    <property type="component" value="Chromosome"/>
</dbReference>
<dbReference type="AlphaFoldDB" id="A0A0F7FVG2"/>
<feature type="compositionally biased region" description="Gly residues" evidence="1">
    <location>
        <begin position="75"/>
        <end position="87"/>
    </location>
</feature>
<evidence type="ECO:0000256" key="1">
    <source>
        <dbReference type="SAM" id="MobiDB-lite"/>
    </source>
</evidence>
<reference evidence="2" key="1">
    <citation type="submission" date="2019-08" db="EMBL/GenBank/DDBJ databases">
        <title>Complete genome sequence of a mangrove-derived Streptomyces xiamenensis.</title>
        <authorList>
            <person name="Xu J."/>
        </authorList>
    </citation>
    <scope>NUCLEOTIDE SEQUENCE</scope>
    <source>
        <strain evidence="2">318</strain>
    </source>
</reference>